<proteinExistence type="predicted"/>
<gene>
    <name evidence="1" type="ORF">IAB70_00155</name>
</gene>
<evidence type="ECO:0008006" key="3">
    <source>
        <dbReference type="Google" id="ProtNLM"/>
    </source>
</evidence>
<comment type="caution">
    <text evidence="1">The sequence shown here is derived from an EMBL/GenBank/DDBJ whole genome shotgun (WGS) entry which is preliminary data.</text>
</comment>
<sequence>MKSQSALGYDINNKKIRKTKTVFIDPKLSDKKKQKLLEKECVLFEEEVKAGMVGKDNIKFMDFVLNEWKPNYADKNLEITTLTRYMEFLNSRIFPAIRTYKVKRYYSSSVK</sequence>
<reference evidence="1" key="1">
    <citation type="submission" date="2020-10" db="EMBL/GenBank/DDBJ databases">
        <authorList>
            <person name="Gilroy R."/>
        </authorList>
    </citation>
    <scope>NUCLEOTIDE SEQUENCE</scope>
    <source>
        <strain evidence="1">CHK195-15760</strain>
    </source>
</reference>
<evidence type="ECO:0000313" key="1">
    <source>
        <dbReference type="EMBL" id="HIU51036.1"/>
    </source>
</evidence>
<evidence type="ECO:0000313" key="2">
    <source>
        <dbReference type="Proteomes" id="UP000824093"/>
    </source>
</evidence>
<dbReference type="AlphaFoldDB" id="A0A9D1S8N8"/>
<protein>
    <recommendedName>
        <fullName evidence="3">Integrase SAM-like N-terminal domain-containing protein</fullName>
    </recommendedName>
</protein>
<organism evidence="1 2">
    <name type="scientific">Candidatus Merdicola faecigallinarum</name>
    <dbReference type="NCBI Taxonomy" id="2840862"/>
    <lineage>
        <taxon>Bacteria</taxon>
        <taxon>Bacillati</taxon>
        <taxon>Bacillota</taxon>
        <taxon>Clostridia</taxon>
        <taxon>Candidatus Merdicola</taxon>
    </lineage>
</organism>
<name>A0A9D1S8N8_9FIRM</name>
<dbReference type="EMBL" id="DVNH01000003">
    <property type="protein sequence ID" value="HIU51036.1"/>
    <property type="molecule type" value="Genomic_DNA"/>
</dbReference>
<reference evidence="1" key="2">
    <citation type="journal article" date="2021" name="PeerJ">
        <title>Extensive microbial diversity within the chicken gut microbiome revealed by metagenomics and culture.</title>
        <authorList>
            <person name="Gilroy R."/>
            <person name="Ravi A."/>
            <person name="Getino M."/>
            <person name="Pursley I."/>
            <person name="Horton D.L."/>
            <person name="Alikhan N.F."/>
            <person name="Baker D."/>
            <person name="Gharbi K."/>
            <person name="Hall N."/>
            <person name="Watson M."/>
            <person name="Adriaenssens E.M."/>
            <person name="Foster-Nyarko E."/>
            <person name="Jarju S."/>
            <person name="Secka A."/>
            <person name="Antonio M."/>
            <person name="Oren A."/>
            <person name="Chaudhuri R.R."/>
            <person name="La Ragione R."/>
            <person name="Hildebrand F."/>
            <person name="Pallen M.J."/>
        </authorList>
    </citation>
    <scope>NUCLEOTIDE SEQUENCE</scope>
    <source>
        <strain evidence="1">CHK195-15760</strain>
    </source>
</reference>
<dbReference type="Proteomes" id="UP000824093">
    <property type="component" value="Unassembled WGS sequence"/>
</dbReference>
<accession>A0A9D1S8N8</accession>